<dbReference type="InterPro" id="IPR013766">
    <property type="entry name" value="Thioredoxin_domain"/>
</dbReference>
<dbReference type="PANTHER" id="PTHR42852:SF17">
    <property type="entry name" value="THIOREDOXIN-LIKE PROTEIN HI_1115"/>
    <property type="match status" value="1"/>
</dbReference>
<dbReference type="Proteomes" id="UP000886818">
    <property type="component" value="Chromosome"/>
</dbReference>
<dbReference type="EMBL" id="CP078093">
    <property type="protein sequence ID" value="QXM05359.1"/>
    <property type="molecule type" value="Genomic_DNA"/>
</dbReference>
<dbReference type="InterPro" id="IPR000866">
    <property type="entry name" value="AhpC/TSA"/>
</dbReference>
<dbReference type="InterPro" id="IPR050553">
    <property type="entry name" value="Thioredoxin_ResA/DsbE_sf"/>
</dbReference>
<dbReference type="PROSITE" id="PS51352">
    <property type="entry name" value="THIOREDOXIN_2"/>
    <property type="match status" value="1"/>
</dbReference>
<proteinExistence type="predicted"/>
<evidence type="ECO:0000259" key="1">
    <source>
        <dbReference type="PROSITE" id="PS51352"/>
    </source>
</evidence>
<reference evidence="2" key="1">
    <citation type="submission" date="2021-07" db="EMBL/GenBank/DDBJ databases">
        <title>Complete genome sequence of Crassaminicella sp. 143-21, isolated from a deep-sea hydrothermal vent.</title>
        <authorList>
            <person name="Li X."/>
        </authorList>
    </citation>
    <scope>NUCLEOTIDE SEQUENCE</scope>
    <source>
        <strain evidence="2">143-21</strain>
    </source>
</reference>
<dbReference type="PANTHER" id="PTHR42852">
    <property type="entry name" value="THIOL:DISULFIDE INTERCHANGE PROTEIN DSBE"/>
    <property type="match status" value="1"/>
</dbReference>
<name>A0ABX8R8J1_9CLOT</name>
<protein>
    <submittedName>
        <fullName evidence="2">TlpA family protein disulfide reductase</fullName>
    </submittedName>
</protein>
<organism evidence="2 3">
    <name type="scientific">Crassaminicella indica</name>
    <dbReference type="NCBI Taxonomy" id="2855394"/>
    <lineage>
        <taxon>Bacteria</taxon>
        <taxon>Bacillati</taxon>
        <taxon>Bacillota</taxon>
        <taxon>Clostridia</taxon>
        <taxon>Eubacteriales</taxon>
        <taxon>Clostridiaceae</taxon>
        <taxon>Crassaminicella</taxon>
    </lineage>
</organism>
<feature type="domain" description="Thioredoxin" evidence="1">
    <location>
        <begin position="48"/>
        <end position="193"/>
    </location>
</feature>
<accession>A0ABX8R8J1</accession>
<evidence type="ECO:0000313" key="2">
    <source>
        <dbReference type="EMBL" id="QXM05359.1"/>
    </source>
</evidence>
<dbReference type="Pfam" id="PF00578">
    <property type="entry name" value="AhpC-TSA"/>
    <property type="match status" value="1"/>
</dbReference>
<evidence type="ECO:0000313" key="3">
    <source>
        <dbReference type="Proteomes" id="UP000886818"/>
    </source>
</evidence>
<sequence length="199" mass="22421">MKKPFKILLIILASIICLLAVAVIIGPADPIMLTEEEESQQYEEYNEKFSNLNISGFETKDLNSEKITSDIFKDYKITMVNIWGTFCSPCVEEMPDIGKAYKNLPKGSNIIGICVDAGDDEDTVEAAQKIMKKSNADFRVLIPDDVLKKQLLDFVTFFPTTIFVDEKGNIVGDVYNGGRSEEDYRKAIIEKLKMVENTK</sequence>
<gene>
    <name evidence="2" type="ORF">KVH43_08120</name>
</gene>
<dbReference type="CDD" id="cd02966">
    <property type="entry name" value="TlpA_like_family"/>
    <property type="match status" value="1"/>
</dbReference>
<keyword evidence="3" id="KW-1185">Reference proteome</keyword>
<dbReference type="RefSeq" id="WP_218282058.1">
    <property type="nucleotide sequence ID" value="NZ_CP078093.1"/>
</dbReference>